<dbReference type="Gene3D" id="3.40.250.10">
    <property type="entry name" value="Rhodanese-like domain"/>
    <property type="match status" value="1"/>
</dbReference>
<protein>
    <submittedName>
        <fullName evidence="2">Rhodanese-related sulfurtransferase</fullName>
    </submittedName>
</protein>
<dbReference type="PROSITE" id="PS50206">
    <property type="entry name" value="RHODANESE_3"/>
    <property type="match status" value="1"/>
</dbReference>
<dbReference type="PANTHER" id="PTHR43031">
    <property type="entry name" value="FAD-DEPENDENT OXIDOREDUCTASE"/>
    <property type="match status" value="1"/>
</dbReference>
<comment type="caution">
    <text evidence="2">The sequence shown here is derived from an EMBL/GenBank/DDBJ whole genome shotgun (WGS) entry which is preliminary data.</text>
</comment>
<dbReference type="EMBL" id="JACCFM010000001">
    <property type="protein sequence ID" value="NYJ19932.1"/>
    <property type="molecule type" value="Genomic_DNA"/>
</dbReference>
<name>A0A7Z0EE05_9MICO</name>
<dbReference type="RefSeq" id="WP_179578616.1">
    <property type="nucleotide sequence ID" value="NZ_JACCFM010000001.1"/>
</dbReference>
<reference evidence="2 3" key="1">
    <citation type="submission" date="2020-07" db="EMBL/GenBank/DDBJ databases">
        <title>Sequencing the genomes of 1000 actinobacteria strains.</title>
        <authorList>
            <person name="Klenk H.-P."/>
        </authorList>
    </citation>
    <scope>NUCLEOTIDE SEQUENCE [LARGE SCALE GENOMIC DNA]</scope>
    <source>
        <strain evidence="2 3">LI1</strain>
    </source>
</reference>
<feature type="domain" description="Rhodanese" evidence="1">
    <location>
        <begin position="12"/>
        <end position="99"/>
    </location>
</feature>
<dbReference type="CDD" id="cd00158">
    <property type="entry name" value="RHOD"/>
    <property type="match status" value="1"/>
</dbReference>
<dbReference type="SUPFAM" id="SSF52821">
    <property type="entry name" value="Rhodanese/Cell cycle control phosphatase"/>
    <property type="match status" value="1"/>
</dbReference>
<proteinExistence type="predicted"/>
<evidence type="ECO:0000259" key="1">
    <source>
        <dbReference type="PROSITE" id="PS50206"/>
    </source>
</evidence>
<dbReference type="PANTHER" id="PTHR43031:SF17">
    <property type="entry name" value="SULFURTRANSFERASE YTWF-RELATED"/>
    <property type="match status" value="1"/>
</dbReference>
<gene>
    <name evidence="2" type="ORF">HNR05_001723</name>
</gene>
<organism evidence="2 3">
    <name type="scientific">Glaciibacter psychrotolerans</name>
    <dbReference type="NCBI Taxonomy" id="670054"/>
    <lineage>
        <taxon>Bacteria</taxon>
        <taxon>Bacillati</taxon>
        <taxon>Actinomycetota</taxon>
        <taxon>Actinomycetes</taxon>
        <taxon>Micrococcales</taxon>
        <taxon>Microbacteriaceae</taxon>
        <taxon>Glaciibacter</taxon>
    </lineage>
</organism>
<dbReference type="Pfam" id="PF00581">
    <property type="entry name" value="Rhodanese"/>
    <property type="match status" value="1"/>
</dbReference>
<keyword evidence="3" id="KW-1185">Reference proteome</keyword>
<dbReference type="AlphaFoldDB" id="A0A7Z0EE05"/>
<dbReference type="GO" id="GO:0016740">
    <property type="term" value="F:transferase activity"/>
    <property type="evidence" value="ECO:0007669"/>
    <property type="project" value="UniProtKB-KW"/>
</dbReference>
<dbReference type="InterPro" id="IPR001763">
    <property type="entry name" value="Rhodanese-like_dom"/>
</dbReference>
<dbReference type="InterPro" id="IPR036873">
    <property type="entry name" value="Rhodanese-like_dom_sf"/>
</dbReference>
<keyword evidence="2" id="KW-0808">Transferase</keyword>
<evidence type="ECO:0000313" key="3">
    <source>
        <dbReference type="Proteomes" id="UP000537260"/>
    </source>
</evidence>
<evidence type="ECO:0000313" key="2">
    <source>
        <dbReference type="EMBL" id="NYJ19932.1"/>
    </source>
</evidence>
<sequence length="105" mass="10996">MQEITPTDLAALGEAATIIDVREDGEYAQVHVAGTTHIPMSEFVNRLAEVPREDTLYIMCAAGGRSAQVAAYLGQEGYDAVNVVGGISAWQAAGLPSVFGAETGR</sequence>
<dbReference type="Proteomes" id="UP000537260">
    <property type="component" value="Unassembled WGS sequence"/>
</dbReference>
<dbReference type="InterPro" id="IPR050229">
    <property type="entry name" value="GlpE_sulfurtransferase"/>
</dbReference>
<accession>A0A7Z0EE05</accession>
<dbReference type="SMART" id="SM00450">
    <property type="entry name" value="RHOD"/>
    <property type="match status" value="1"/>
</dbReference>